<name>A0A1Y1Y1H7_9PLEO</name>
<dbReference type="STRING" id="1231657.A0A1Y1Y1H7"/>
<feature type="region of interest" description="Disordered" evidence="1">
    <location>
        <begin position="57"/>
        <end position="144"/>
    </location>
</feature>
<evidence type="ECO:0000313" key="3">
    <source>
        <dbReference type="Proteomes" id="UP000193144"/>
    </source>
</evidence>
<proteinExistence type="predicted"/>
<sequence>MASSIAAAAASDAPTLMSIPLELRHNIFEFTALRQQPAKKLLRAWFEKKDLAEQTAALATKDPAGTAPRVVAHDDTETDSDEVQNEDDEDIDEDEEDNGLGEEEENDDQAMDDDNDEAMMDADGDGDGATLQSAQTAAAPPAPVISAAPKWRHIPKFMRISHCPPALELLLTSKDLSRQAMDWYYDVAVLRIDATGSFTHTTFFEVSLGELTDAAFSPIENIRRVDVTFVWDTVWLRESDAFESIYQAMLRQRAEFVVGILKRAPELTNVTIHWHDSVNDDESEALKLDVLEGFLTFSDRANVKLEEHYLAPGEEPDSKSLAGMQRMEFQRILDGGHNFR</sequence>
<dbReference type="AlphaFoldDB" id="A0A1Y1Y1H7"/>
<dbReference type="OrthoDB" id="3795483at2759"/>
<evidence type="ECO:0000313" key="2">
    <source>
        <dbReference type="EMBL" id="ORX91863.1"/>
    </source>
</evidence>
<feature type="compositionally biased region" description="Acidic residues" evidence="1">
    <location>
        <begin position="76"/>
        <end position="126"/>
    </location>
</feature>
<gene>
    <name evidence="2" type="ORF">BCR34DRAFT_271431</name>
</gene>
<dbReference type="Proteomes" id="UP000193144">
    <property type="component" value="Unassembled WGS sequence"/>
</dbReference>
<accession>A0A1Y1Y1H7</accession>
<keyword evidence="3" id="KW-1185">Reference proteome</keyword>
<protein>
    <submittedName>
        <fullName evidence="2">Uncharacterized protein</fullName>
    </submittedName>
</protein>
<reference evidence="2 3" key="1">
    <citation type="submission" date="2016-07" db="EMBL/GenBank/DDBJ databases">
        <title>Pervasive Adenine N6-methylation of Active Genes in Fungi.</title>
        <authorList>
            <consortium name="DOE Joint Genome Institute"/>
            <person name="Mondo S.J."/>
            <person name="Dannebaum R.O."/>
            <person name="Kuo R.C."/>
            <person name="Labutti K."/>
            <person name="Haridas S."/>
            <person name="Kuo A."/>
            <person name="Salamov A."/>
            <person name="Ahrendt S.R."/>
            <person name="Lipzen A."/>
            <person name="Sullivan W."/>
            <person name="Andreopoulos W.B."/>
            <person name="Clum A."/>
            <person name="Lindquist E."/>
            <person name="Daum C."/>
            <person name="Ramamoorthy G.K."/>
            <person name="Gryganskyi A."/>
            <person name="Culley D."/>
            <person name="Magnuson J.K."/>
            <person name="James T.Y."/>
            <person name="O'Malley M.A."/>
            <person name="Stajich J.E."/>
            <person name="Spatafora J.W."/>
            <person name="Visel A."/>
            <person name="Grigoriev I.V."/>
        </authorList>
    </citation>
    <scope>NUCLEOTIDE SEQUENCE [LARGE SCALE GENOMIC DNA]</scope>
    <source>
        <strain evidence="2 3">CBS 115471</strain>
    </source>
</reference>
<comment type="caution">
    <text evidence="2">The sequence shown here is derived from an EMBL/GenBank/DDBJ whole genome shotgun (WGS) entry which is preliminary data.</text>
</comment>
<evidence type="ECO:0000256" key="1">
    <source>
        <dbReference type="SAM" id="MobiDB-lite"/>
    </source>
</evidence>
<dbReference type="EMBL" id="MCFA01000429">
    <property type="protein sequence ID" value="ORX91863.1"/>
    <property type="molecule type" value="Genomic_DNA"/>
</dbReference>
<organism evidence="2 3">
    <name type="scientific">Clohesyomyces aquaticus</name>
    <dbReference type="NCBI Taxonomy" id="1231657"/>
    <lineage>
        <taxon>Eukaryota</taxon>
        <taxon>Fungi</taxon>
        <taxon>Dikarya</taxon>
        <taxon>Ascomycota</taxon>
        <taxon>Pezizomycotina</taxon>
        <taxon>Dothideomycetes</taxon>
        <taxon>Pleosporomycetidae</taxon>
        <taxon>Pleosporales</taxon>
        <taxon>Lindgomycetaceae</taxon>
        <taxon>Clohesyomyces</taxon>
    </lineage>
</organism>